<dbReference type="Proteomes" id="UP001218218">
    <property type="component" value="Unassembled WGS sequence"/>
</dbReference>
<evidence type="ECO:0000313" key="2">
    <source>
        <dbReference type="Proteomes" id="UP001218218"/>
    </source>
</evidence>
<evidence type="ECO:0000313" key="1">
    <source>
        <dbReference type="EMBL" id="KAJ7351195.1"/>
    </source>
</evidence>
<sequence length="214" mass="23124">MSSSPDRRQACSAQGHLSVCASPAHHGPSPCNPPLAVPPIPRSAAPSTSIAAAPLRLLPLSIASPTLRSLRYSTTHFIADFYLETKPHLFLSAETGSKSECLSPMLSPSRPIPFSVYSIPLILPPPSPCRRPPANVVLRPQQWSGSRLLVQPPRTASLLAHRPPRFRLPPISHTTTLVTTSIRRCASEACMPSRAAPRRTIVTPPRRRTTCASC</sequence>
<name>A0AAD7A835_9AGAR</name>
<dbReference type="EMBL" id="JARIHO010000013">
    <property type="protein sequence ID" value="KAJ7351195.1"/>
    <property type="molecule type" value="Genomic_DNA"/>
</dbReference>
<organism evidence="1 2">
    <name type="scientific">Mycena albidolilacea</name>
    <dbReference type="NCBI Taxonomy" id="1033008"/>
    <lineage>
        <taxon>Eukaryota</taxon>
        <taxon>Fungi</taxon>
        <taxon>Dikarya</taxon>
        <taxon>Basidiomycota</taxon>
        <taxon>Agaricomycotina</taxon>
        <taxon>Agaricomycetes</taxon>
        <taxon>Agaricomycetidae</taxon>
        <taxon>Agaricales</taxon>
        <taxon>Marasmiineae</taxon>
        <taxon>Mycenaceae</taxon>
        <taxon>Mycena</taxon>
    </lineage>
</organism>
<gene>
    <name evidence="1" type="ORF">DFH08DRAFT_957530</name>
</gene>
<accession>A0AAD7A835</accession>
<protein>
    <submittedName>
        <fullName evidence="1">Uncharacterized protein</fullName>
    </submittedName>
</protein>
<proteinExistence type="predicted"/>
<comment type="caution">
    <text evidence="1">The sequence shown here is derived from an EMBL/GenBank/DDBJ whole genome shotgun (WGS) entry which is preliminary data.</text>
</comment>
<keyword evidence="2" id="KW-1185">Reference proteome</keyword>
<dbReference type="AlphaFoldDB" id="A0AAD7A835"/>
<reference evidence="1" key="1">
    <citation type="submission" date="2023-03" db="EMBL/GenBank/DDBJ databases">
        <title>Massive genome expansion in bonnet fungi (Mycena s.s.) driven by repeated elements and novel gene families across ecological guilds.</title>
        <authorList>
            <consortium name="Lawrence Berkeley National Laboratory"/>
            <person name="Harder C.B."/>
            <person name="Miyauchi S."/>
            <person name="Viragh M."/>
            <person name="Kuo A."/>
            <person name="Thoen E."/>
            <person name="Andreopoulos B."/>
            <person name="Lu D."/>
            <person name="Skrede I."/>
            <person name="Drula E."/>
            <person name="Henrissat B."/>
            <person name="Morin E."/>
            <person name="Kohler A."/>
            <person name="Barry K."/>
            <person name="LaButti K."/>
            <person name="Morin E."/>
            <person name="Salamov A."/>
            <person name="Lipzen A."/>
            <person name="Mereny Z."/>
            <person name="Hegedus B."/>
            <person name="Baldrian P."/>
            <person name="Stursova M."/>
            <person name="Weitz H."/>
            <person name="Taylor A."/>
            <person name="Grigoriev I.V."/>
            <person name="Nagy L.G."/>
            <person name="Martin F."/>
            <person name="Kauserud H."/>
        </authorList>
    </citation>
    <scope>NUCLEOTIDE SEQUENCE</scope>
    <source>
        <strain evidence="1">CBHHK002</strain>
    </source>
</reference>